<proteinExistence type="inferred from homology"/>
<dbReference type="HAMAP" id="MF_00017">
    <property type="entry name" value="RecR"/>
    <property type="match status" value="1"/>
</dbReference>
<sequence length="205" mass="22708">MSLPGPVQKLIKQWSKLPGVGEKTARRMVFYLLRQEPQQIREFGEAVISLTENIRHCSLCGAITDVDPCQICTDPLRNQKLLCVVENEEDCVAMEQAGIFNGIYHVIGGRLSPLDDEEIPQESLERLRERVEMGGVEEIILATAPRIEGDLTAYAVQEALSGVPVKVSRLSYGLPVGGSIGFADRVTLHMAMEARKEMTHTGENF</sequence>
<keyword evidence="4 7" id="KW-0862">Zinc</keyword>
<dbReference type="Gene3D" id="3.40.1360.10">
    <property type="match status" value="1"/>
</dbReference>
<protein>
    <recommendedName>
        <fullName evidence="7">Recombination protein RecR</fullName>
    </recommendedName>
</protein>
<dbReference type="InterPro" id="IPR006171">
    <property type="entry name" value="TOPRIM_dom"/>
</dbReference>
<dbReference type="PANTHER" id="PTHR30446">
    <property type="entry name" value="RECOMBINATION PROTEIN RECR"/>
    <property type="match status" value="1"/>
</dbReference>
<comment type="similarity">
    <text evidence="7">Belongs to the RecR family.</text>
</comment>
<dbReference type="CDD" id="cd01025">
    <property type="entry name" value="TOPRIM_recR"/>
    <property type="match status" value="1"/>
</dbReference>
<dbReference type="Pfam" id="PF21176">
    <property type="entry name" value="RecR_HhH"/>
    <property type="match status" value="1"/>
</dbReference>
<evidence type="ECO:0000313" key="9">
    <source>
        <dbReference type="EMBL" id="KEJ91317.1"/>
    </source>
</evidence>
<evidence type="ECO:0000259" key="8">
    <source>
        <dbReference type="PROSITE" id="PS50880"/>
    </source>
</evidence>
<dbReference type="GeneID" id="90984469"/>
<organism evidence="9 10">
    <name type="scientific">Synergistes jonesii</name>
    <dbReference type="NCBI Taxonomy" id="2754"/>
    <lineage>
        <taxon>Bacteria</taxon>
        <taxon>Thermotogati</taxon>
        <taxon>Synergistota</taxon>
        <taxon>Synergistia</taxon>
        <taxon>Synergistales</taxon>
        <taxon>Synergistaceae</taxon>
        <taxon>Synergistes</taxon>
    </lineage>
</organism>
<dbReference type="RefSeq" id="WP_037978085.1">
    <property type="nucleotide sequence ID" value="NZ_JMKI01000051.1"/>
</dbReference>
<dbReference type="PROSITE" id="PS01300">
    <property type="entry name" value="RECR"/>
    <property type="match status" value="1"/>
</dbReference>
<gene>
    <name evidence="7" type="primary">recR</name>
    <name evidence="9" type="ORF">EH55_10755</name>
</gene>
<dbReference type="Gene3D" id="3.30.60.80">
    <property type="match status" value="1"/>
</dbReference>
<evidence type="ECO:0000256" key="7">
    <source>
        <dbReference type="HAMAP-Rule" id="MF_00017"/>
    </source>
</evidence>
<dbReference type="STRING" id="2754.EH55_10755"/>
<keyword evidence="5 7" id="KW-0233">DNA recombination</keyword>
<comment type="caution">
    <text evidence="9">The sequence shown here is derived from an EMBL/GenBank/DDBJ whole genome shotgun (WGS) entry which is preliminary data.</text>
</comment>
<evidence type="ECO:0000256" key="5">
    <source>
        <dbReference type="ARBA" id="ARBA00023172"/>
    </source>
</evidence>
<dbReference type="SUPFAM" id="SSF111304">
    <property type="entry name" value="Recombination protein RecR"/>
    <property type="match status" value="1"/>
</dbReference>
<dbReference type="Proteomes" id="UP000027665">
    <property type="component" value="Unassembled WGS sequence"/>
</dbReference>
<dbReference type="NCBIfam" id="TIGR00615">
    <property type="entry name" value="recR"/>
    <property type="match status" value="1"/>
</dbReference>
<dbReference type="InterPro" id="IPR015967">
    <property type="entry name" value="Rcmb_RecR_Znf"/>
</dbReference>
<dbReference type="PANTHER" id="PTHR30446:SF0">
    <property type="entry name" value="RECOMBINATION PROTEIN RECR"/>
    <property type="match status" value="1"/>
</dbReference>
<dbReference type="Pfam" id="PF02132">
    <property type="entry name" value="RecR_ZnF"/>
    <property type="match status" value="1"/>
</dbReference>
<dbReference type="eggNOG" id="COG0353">
    <property type="taxonomic scope" value="Bacteria"/>
</dbReference>
<comment type="function">
    <text evidence="7">May play a role in DNA repair. It seems to be involved in an RecBC-independent recombinational process of DNA repair. It may act with RecF and RecO.</text>
</comment>
<accession>A0A073J0U7</accession>
<dbReference type="PROSITE" id="PS50880">
    <property type="entry name" value="TOPRIM"/>
    <property type="match status" value="1"/>
</dbReference>
<keyword evidence="2 7" id="KW-0227">DNA damage</keyword>
<evidence type="ECO:0000256" key="4">
    <source>
        <dbReference type="ARBA" id="ARBA00022833"/>
    </source>
</evidence>
<evidence type="ECO:0000256" key="1">
    <source>
        <dbReference type="ARBA" id="ARBA00022723"/>
    </source>
</evidence>
<keyword evidence="10" id="KW-1185">Reference proteome</keyword>
<name>A0A073J0U7_9BACT</name>
<dbReference type="EMBL" id="JMKI01000051">
    <property type="protein sequence ID" value="KEJ91317.1"/>
    <property type="molecule type" value="Genomic_DNA"/>
</dbReference>
<dbReference type="InterPro" id="IPR034137">
    <property type="entry name" value="TOPRIM_RecR"/>
</dbReference>
<dbReference type="Pfam" id="PF13662">
    <property type="entry name" value="Toprim_4"/>
    <property type="match status" value="1"/>
</dbReference>
<dbReference type="GO" id="GO:0006310">
    <property type="term" value="P:DNA recombination"/>
    <property type="evidence" value="ECO:0007669"/>
    <property type="project" value="UniProtKB-UniRule"/>
</dbReference>
<dbReference type="Pfam" id="PF21175">
    <property type="entry name" value="RecR_C"/>
    <property type="match status" value="1"/>
</dbReference>
<evidence type="ECO:0000313" key="10">
    <source>
        <dbReference type="Proteomes" id="UP000027665"/>
    </source>
</evidence>
<dbReference type="AlphaFoldDB" id="A0A073J0U7"/>
<dbReference type="GO" id="GO:0008270">
    <property type="term" value="F:zinc ion binding"/>
    <property type="evidence" value="ECO:0007669"/>
    <property type="project" value="UniProtKB-KW"/>
</dbReference>
<feature type="zinc finger region" description="C4-type" evidence="7">
    <location>
        <begin position="57"/>
        <end position="72"/>
    </location>
</feature>
<dbReference type="Gene3D" id="1.10.8.420">
    <property type="entry name" value="RecR Domain 1"/>
    <property type="match status" value="1"/>
</dbReference>
<keyword evidence="6 7" id="KW-0234">DNA repair</keyword>
<dbReference type="InterPro" id="IPR023627">
    <property type="entry name" value="Rcmb_RecR"/>
</dbReference>
<dbReference type="InterPro" id="IPR000093">
    <property type="entry name" value="DNA_Rcmb_RecR"/>
</dbReference>
<dbReference type="PATRIC" id="fig|2754.20.peg.1338"/>
<dbReference type="GO" id="GO:0003677">
    <property type="term" value="F:DNA binding"/>
    <property type="evidence" value="ECO:0007669"/>
    <property type="project" value="UniProtKB-UniRule"/>
</dbReference>
<evidence type="ECO:0000256" key="3">
    <source>
        <dbReference type="ARBA" id="ARBA00022771"/>
    </source>
</evidence>
<reference evidence="9 10" key="1">
    <citation type="submission" date="2014-04" db="EMBL/GenBank/DDBJ databases">
        <title>Draft Genome Sequence of Synergistes jonesii.</title>
        <authorList>
            <person name="Coil D.A."/>
            <person name="Eisen J.A."/>
            <person name="Holland-Moritz H.E."/>
        </authorList>
    </citation>
    <scope>NUCLEOTIDE SEQUENCE [LARGE SCALE GENOMIC DNA]</scope>
    <source>
        <strain evidence="9 10">78-1</strain>
    </source>
</reference>
<dbReference type="Gene3D" id="6.10.250.240">
    <property type="match status" value="1"/>
</dbReference>
<evidence type="ECO:0000256" key="2">
    <source>
        <dbReference type="ARBA" id="ARBA00022763"/>
    </source>
</evidence>
<keyword evidence="1 7" id="KW-0479">Metal-binding</keyword>
<dbReference type="GO" id="GO:0006281">
    <property type="term" value="P:DNA repair"/>
    <property type="evidence" value="ECO:0007669"/>
    <property type="project" value="UniProtKB-UniRule"/>
</dbReference>
<dbReference type="OrthoDB" id="9802672at2"/>
<evidence type="ECO:0000256" key="6">
    <source>
        <dbReference type="ARBA" id="ARBA00023204"/>
    </source>
</evidence>
<keyword evidence="3 7" id="KW-0863">Zinc-finger</keyword>
<dbReference type="SMART" id="SM00493">
    <property type="entry name" value="TOPRIM"/>
    <property type="match status" value="1"/>
</dbReference>
<feature type="domain" description="Toprim" evidence="8">
    <location>
        <begin position="80"/>
        <end position="175"/>
    </location>
</feature>